<evidence type="ECO:0008006" key="3">
    <source>
        <dbReference type="Google" id="ProtNLM"/>
    </source>
</evidence>
<sequence length="64" mass="7451">MMLRTRRRPWADDRAGTSPAFQAKVALAAIKGEKTMIELAQDFDVHPNQITWRHRPHCSRHLTQ</sequence>
<organism evidence="1 2">
    <name type="scientific">Paracoccus mutanolyticus</name>
    <dbReference type="NCBI Taxonomy" id="1499308"/>
    <lineage>
        <taxon>Bacteria</taxon>
        <taxon>Pseudomonadati</taxon>
        <taxon>Pseudomonadota</taxon>
        <taxon>Alphaproteobacteria</taxon>
        <taxon>Rhodobacterales</taxon>
        <taxon>Paracoccaceae</taxon>
        <taxon>Paracoccus</taxon>
    </lineage>
</organism>
<dbReference type="SUPFAM" id="SSF48295">
    <property type="entry name" value="TrpR-like"/>
    <property type="match status" value="1"/>
</dbReference>
<accession>A0ABM6WUS5</accession>
<dbReference type="EMBL" id="CP030239">
    <property type="protein sequence ID" value="AWX94327.1"/>
    <property type="molecule type" value="Genomic_DNA"/>
</dbReference>
<dbReference type="Proteomes" id="UP000249922">
    <property type="component" value="Chromosome"/>
</dbReference>
<reference evidence="1 2" key="1">
    <citation type="submission" date="2018-06" db="EMBL/GenBank/DDBJ databases">
        <title>Complete genome sequence of Paracoccus mutanolyticus strain RSP-02 isolated from cellulosic waste.</title>
        <authorList>
            <person name="Amrutha R.N."/>
            <person name="Shrivastav A."/>
            <person name="Buddana S.K."/>
            <person name="Deshpande U."/>
            <person name="Prakasham R.S."/>
        </authorList>
    </citation>
    <scope>NUCLEOTIDE SEQUENCE [LARGE SCALE GENOMIC DNA]</scope>
    <source>
        <strain evidence="1 2">RSP-02</strain>
    </source>
</reference>
<keyword evidence="2" id="KW-1185">Reference proteome</keyword>
<evidence type="ECO:0000313" key="1">
    <source>
        <dbReference type="EMBL" id="AWX94327.1"/>
    </source>
</evidence>
<evidence type="ECO:0000313" key="2">
    <source>
        <dbReference type="Proteomes" id="UP000249922"/>
    </source>
</evidence>
<gene>
    <name evidence="1" type="ORF">DPM13_19410</name>
</gene>
<proteinExistence type="predicted"/>
<dbReference type="InterPro" id="IPR010921">
    <property type="entry name" value="Trp_repressor/repl_initiator"/>
</dbReference>
<name>A0ABM6WUS5_9RHOB</name>
<protein>
    <recommendedName>
        <fullName evidence="3">Transposase</fullName>
    </recommendedName>
</protein>